<organism evidence="5">
    <name type="scientific">Cuerna arida</name>
    <dbReference type="NCBI Taxonomy" id="1464854"/>
    <lineage>
        <taxon>Eukaryota</taxon>
        <taxon>Metazoa</taxon>
        <taxon>Ecdysozoa</taxon>
        <taxon>Arthropoda</taxon>
        <taxon>Hexapoda</taxon>
        <taxon>Insecta</taxon>
        <taxon>Pterygota</taxon>
        <taxon>Neoptera</taxon>
        <taxon>Paraneoptera</taxon>
        <taxon>Hemiptera</taxon>
        <taxon>Auchenorrhyncha</taxon>
        <taxon>Membracoidea</taxon>
        <taxon>Cicadellidae</taxon>
        <taxon>Cicadellinae</taxon>
        <taxon>Proconiini</taxon>
        <taxon>Cuerna</taxon>
    </lineage>
</organism>
<dbReference type="EMBL" id="GECZ01009248">
    <property type="protein sequence ID" value="JAS60521.1"/>
    <property type="molecule type" value="Transcribed_RNA"/>
</dbReference>
<evidence type="ECO:0000313" key="5">
    <source>
        <dbReference type="EMBL" id="JAS60521.1"/>
    </source>
</evidence>
<dbReference type="EMBL" id="GECZ01020237">
    <property type="protein sequence ID" value="JAS49532.1"/>
    <property type="molecule type" value="Transcribed_RNA"/>
</dbReference>
<feature type="non-terminal residue" evidence="5">
    <location>
        <position position="99"/>
    </location>
</feature>
<protein>
    <submittedName>
        <fullName evidence="5">Uncharacterized protein</fullName>
    </submittedName>
</protein>
<evidence type="ECO:0000313" key="2">
    <source>
        <dbReference type="EMBL" id="JAS45387.1"/>
    </source>
</evidence>
<evidence type="ECO:0000313" key="1">
    <source>
        <dbReference type="EMBL" id="JAS39541.1"/>
    </source>
</evidence>
<proteinExistence type="predicted"/>
<gene>
    <name evidence="2" type="ORF">g.32115</name>
    <name evidence="3" type="ORF">g.32116</name>
    <name evidence="5" type="ORF">g.32117</name>
    <name evidence="4" type="ORF">g.32118</name>
    <name evidence="1" type="ORF">g.32119</name>
</gene>
<dbReference type="EMBL" id="GECZ01024382">
    <property type="protein sequence ID" value="JAS45387.1"/>
    <property type="molecule type" value="Transcribed_RNA"/>
</dbReference>
<dbReference type="AlphaFoldDB" id="A0A1B6GDM6"/>
<name>A0A1B6GDM6_9HEMI</name>
<evidence type="ECO:0000313" key="3">
    <source>
        <dbReference type="EMBL" id="JAS49532.1"/>
    </source>
</evidence>
<reference evidence="5" key="1">
    <citation type="submission" date="2015-11" db="EMBL/GenBank/DDBJ databases">
        <title>De novo transcriptome assembly of four potential Pierce s Disease insect vectors from Arizona vineyards.</title>
        <authorList>
            <person name="Tassone E.E."/>
        </authorList>
    </citation>
    <scope>NUCLEOTIDE SEQUENCE</scope>
</reference>
<sequence>MEQSYSSKKTFLASLIQNRLIDYYNNISVNSLVKNTRLLHQVTICTLQHVKGENSVIAHVFIDAIALHNKSSFKDHSALLVALVLFCGKLIDPAELGIA</sequence>
<accession>A0A1B6GDM6</accession>
<evidence type="ECO:0000313" key="4">
    <source>
        <dbReference type="EMBL" id="JAS55024.1"/>
    </source>
</evidence>
<dbReference type="EMBL" id="GECZ01014745">
    <property type="protein sequence ID" value="JAS55024.1"/>
    <property type="molecule type" value="Transcribed_RNA"/>
</dbReference>
<dbReference type="EMBL" id="GECZ01030228">
    <property type="protein sequence ID" value="JAS39541.1"/>
    <property type="molecule type" value="Transcribed_RNA"/>
</dbReference>